<dbReference type="AlphaFoldDB" id="A0A1I0G396"/>
<gene>
    <name evidence="1" type="ORF">SAMN05216412_11164</name>
</gene>
<sequence length="144" mass="14504">MFSFFFNNQLGAHDSDQNATRTSDQGAAKGATAGAIGGGIAAGAAGTVIGGPAVGAVAAAVGGYTGSLAGTAGGLPGEGEGTNKMHPRQAGLMLAVRMANANDKQQIIDCLRQHGAEDIEIAKGQWENGEWRDFDPVASPHLVD</sequence>
<organism evidence="1 2">
    <name type="scientific">Nitrosospira multiformis</name>
    <dbReference type="NCBI Taxonomy" id="1231"/>
    <lineage>
        <taxon>Bacteria</taxon>
        <taxon>Pseudomonadati</taxon>
        <taxon>Pseudomonadota</taxon>
        <taxon>Betaproteobacteria</taxon>
        <taxon>Nitrosomonadales</taxon>
        <taxon>Nitrosomonadaceae</taxon>
        <taxon>Nitrosospira</taxon>
    </lineage>
</organism>
<evidence type="ECO:0000313" key="1">
    <source>
        <dbReference type="EMBL" id="SET65170.1"/>
    </source>
</evidence>
<evidence type="ECO:0008006" key="3">
    <source>
        <dbReference type="Google" id="ProtNLM"/>
    </source>
</evidence>
<proteinExistence type="predicted"/>
<dbReference type="EMBL" id="FOHI01000011">
    <property type="protein sequence ID" value="SET65170.1"/>
    <property type="molecule type" value="Genomic_DNA"/>
</dbReference>
<dbReference type="Proteomes" id="UP000183339">
    <property type="component" value="Unassembled WGS sequence"/>
</dbReference>
<reference evidence="1 2" key="1">
    <citation type="submission" date="2016-10" db="EMBL/GenBank/DDBJ databases">
        <authorList>
            <person name="de Groot N.N."/>
        </authorList>
    </citation>
    <scope>NUCLEOTIDE SEQUENCE [LARGE SCALE GENOMIC DNA]</scope>
    <source>
        <strain evidence="1 2">Nl7</strain>
    </source>
</reference>
<name>A0A1I0G396_9PROT</name>
<protein>
    <recommendedName>
        <fullName evidence="3">Glycine zipper domain-containing protein</fullName>
    </recommendedName>
</protein>
<evidence type="ECO:0000313" key="2">
    <source>
        <dbReference type="Proteomes" id="UP000183339"/>
    </source>
</evidence>
<accession>A0A1I0G396</accession>